<dbReference type="Proteomes" id="UP000729402">
    <property type="component" value="Unassembled WGS sequence"/>
</dbReference>
<evidence type="ECO:0000256" key="1">
    <source>
        <dbReference type="SAM" id="MobiDB-lite"/>
    </source>
</evidence>
<organism evidence="2 3">
    <name type="scientific">Zizania palustris</name>
    <name type="common">Northern wild rice</name>
    <dbReference type="NCBI Taxonomy" id="103762"/>
    <lineage>
        <taxon>Eukaryota</taxon>
        <taxon>Viridiplantae</taxon>
        <taxon>Streptophyta</taxon>
        <taxon>Embryophyta</taxon>
        <taxon>Tracheophyta</taxon>
        <taxon>Spermatophyta</taxon>
        <taxon>Magnoliopsida</taxon>
        <taxon>Liliopsida</taxon>
        <taxon>Poales</taxon>
        <taxon>Poaceae</taxon>
        <taxon>BOP clade</taxon>
        <taxon>Oryzoideae</taxon>
        <taxon>Oryzeae</taxon>
        <taxon>Zizaniinae</taxon>
        <taxon>Zizania</taxon>
    </lineage>
</organism>
<proteinExistence type="predicted"/>
<comment type="caution">
    <text evidence="2">The sequence shown here is derived from an EMBL/GenBank/DDBJ whole genome shotgun (WGS) entry which is preliminary data.</text>
</comment>
<feature type="region of interest" description="Disordered" evidence="1">
    <location>
        <begin position="15"/>
        <end position="52"/>
    </location>
</feature>
<name>A0A8J5VGQ2_ZIZPA</name>
<dbReference type="EMBL" id="JAAALK010000290">
    <property type="protein sequence ID" value="KAG8046953.1"/>
    <property type="molecule type" value="Genomic_DNA"/>
</dbReference>
<protein>
    <submittedName>
        <fullName evidence="2">Uncharacterized protein</fullName>
    </submittedName>
</protein>
<dbReference type="AlphaFoldDB" id="A0A8J5VGQ2"/>
<reference evidence="2" key="1">
    <citation type="journal article" date="2021" name="bioRxiv">
        <title>Whole Genome Assembly and Annotation of Northern Wild Rice, Zizania palustris L., Supports a Whole Genome Duplication in the Zizania Genus.</title>
        <authorList>
            <person name="Haas M."/>
            <person name="Kono T."/>
            <person name="Macchietto M."/>
            <person name="Millas R."/>
            <person name="McGilp L."/>
            <person name="Shao M."/>
            <person name="Duquette J."/>
            <person name="Hirsch C.N."/>
            <person name="Kimball J."/>
        </authorList>
    </citation>
    <scope>NUCLEOTIDE SEQUENCE</scope>
    <source>
        <tissue evidence="2">Fresh leaf tissue</tissue>
    </source>
</reference>
<sequence length="192" mass="20703">MSVPSPTLAALSLWPFGPTRQATPPTARRPRLSALNPLPDPTGAPFLSPRAAGNRSLRFRRRRPLVHSLCAEPRRLAFSRAPPSPATIPRPAAGTAVLPVARATPAPPHFGLPAARSAPPPLTRSRRRLKLAAGHLPPPSSAVFVEVEATEEFPIAAEDPNQYYEDQGKSPDPLVDIVDHVEPTFCNNCYNP</sequence>
<evidence type="ECO:0000313" key="2">
    <source>
        <dbReference type="EMBL" id="KAG8046953.1"/>
    </source>
</evidence>
<accession>A0A8J5VGQ2</accession>
<evidence type="ECO:0000313" key="3">
    <source>
        <dbReference type="Proteomes" id="UP000729402"/>
    </source>
</evidence>
<reference evidence="2" key="2">
    <citation type="submission" date="2021-02" db="EMBL/GenBank/DDBJ databases">
        <authorList>
            <person name="Kimball J.A."/>
            <person name="Haas M.W."/>
            <person name="Macchietto M."/>
            <person name="Kono T."/>
            <person name="Duquette J."/>
            <person name="Shao M."/>
        </authorList>
    </citation>
    <scope>NUCLEOTIDE SEQUENCE</scope>
    <source>
        <tissue evidence="2">Fresh leaf tissue</tissue>
    </source>
</reference>
<keyword evidence="3" id="KW-1185">Reference proteome</keyword>
<gene>
    <name evidence="2" type="ORF">GUJ93_ZPchr0008g12834</name>
</gene>